<reference evidence="3" key="1">
    <citation type="journal article" date="2019" name="Int. J. Syst. Evol. Microbiol.">
        <title>The Global Catalogue of Microorganisms (GCM) 10K type strain sequencing project: providing services to taxonomists for standard genome sequencing and annotation.</title>
        <authorList>
            <consortium name="The Broad Institute Genomics Platform"/>
            <consortium name="The Broad Institute Genome Sequencing Center for Infectious Disease"/>
            <person name="Wu L."/>
            <person name="Ma J."/>
        </authorList>
    </citation>
    <scope>NUCLEOTIDE SEQUENCE [LARGE SCALE GENOMIC DNA]</scope>
    <source>
        <strain evidence="3">KCTC 62192</strain>
    </source>
</reference>
<evidence type="ECO:0000313" key="3">
    <source>
        <dbReference type="Proteomes" id="UP001595443"/>
    </source>
</evidence>
<evidence type="ECO:0000256" key="1">
    <source>
        <dbReference type="SAM" id="MobiDB-lite"/>
    </source>
</evidence>
<evidence type="ECO:0000313" key="2">
    <source>
        <dbReference type="EMBL" id="MFC2967585.1"/>
    </source>
</evidence>
<protein>
    <submittedName>
        <fullName evidence="2">DUF429 domain-containing protein</fullName>
    </submittedName>
</protein>
<keyword evidence="3" id="KW-1185">Reference proteome</keyword>
<dbReference type="RefSeq" id="WP_377832236.1">
    <property type="nucleotide sequence ID" value="NZ_JBHRSK010000004.1"/>
</dbReference>
<gene>
    <name evidence="2" type="ORF">ACFOES_05730</name>
</gene>
<sequence length="368" mass="39956">MATMQDAIIFGFDSAWTDNPRAPGAICAIRFDTAGQSTLLEPRLVSFSDALAFIEAERQGYAFSLVALDQPTIVPNARGSRPVDKVAASLISYIGGGVQPANRGKATMFGEDAPVWKFLSALAARQDPRVAQTEEAGHFLIEVFPALALPALGPSFARRLGAPKYNPANRGKFRLEDWRAVSSAVAKTASSLDLAGLAQWADQMQALEKPGKADQDRLDAAICALIGLLWREAGQPSAMLGDLETGYMITPLSGATRHRLEQAALDKQVDFLAPLQQKTLGNWRRTRAPYRPAPLYKDYSRRRSPDAGISATCMNAGMAENNGQRWGKPVCPAERSGRPVMMRSERASVPPTFRRCRECNPPPEAGNT</sequence>
<organism evidence="2 3">
    <name type="scientific">Acidimangrovimonas pyrenivorans</name>
    <dbReference type="NCBI Taxonomy" id="2030798"/>
    <lineage>
        <taxon>Bacteria</taxon>
        <taxon>Pseudomonadati</taxon>
        <taxon>Pseudomonadota</taxon>
        <taxon>Alphaproteobacteria</taxon>
        <taxon>Rhodobacterales</taxon>
        <taxon>Paracoccaceae</taxon>
        <taxon>Acidimangrovimonas</taxon>
    </lineage>
</organism>
<proteinExistence type="predicted"/>
<dbReference type="EMBL" id="JBHRSK010000004">
    <property type="protein sequence ID" value="MFC2967585.1"/>
    <property type="molecule type" value="Genomic_DNA"/>
</dbReference>
<dbReference type="InterPro" id="IPR007362">
    <property type="entry name" value="DUF429"/>
</dbReference>
<dbReference type="Proteomes" id="UP001595443">
    <property type="component" value="Unassembled WGS sequence"/>
</dbReference>
<dbReference type="Pfam" id="PF04250">
    <property type="entry name" value="DUF429"/>
    <property type="match status" value="1"/>
</dbReference>
<comment type="caution">
    <text evidence="2">The sequence shown here is derived from an EMBL/GenBank/DDBJ whole genome shotgun (WGS) entry which is preliminary data.</text>
</comment>
<name>A0ABV7AFC2_9RHOB</name>
<feature type="region of interest" description="Disordered" evidence="1">
    <location>
        <begin position="343"/>
        <end position="368"/>
    </location>
</feature>
<accession>A0ABV7AFC2</accession>